<evidence type="ECO:0000256" key="4">
    <source>
        <dbReference type="ARBA" id="ARBA00022741"/>
    </source>
</evidence>
<sequence length="676" mass="74687">MARQYGVYGKRSRAVYNPVDIFGSPQNLAPSPTEDTAVNHTLDDATTKPGTKIDQLTIASPPRRRRPLSERDGNAVPPIKSQRKPKPQEEVLKHDGKVLCVTPEQLYFKEGPEERVAGELDSDELDAIGGPTGEARDAEAVRPAPLASTALLHDADKASVSEDVAGEPKLVLSAITIPPVDMVPLVEPSDDIYSTHCAPLLELTAHDICCFTDWASQLAEHFLLSKIAEASFGEVYRLTLRPDLPFDSPTSTLRDQESVLKVIALKAPADTIPRAKREREKALKKAAAMSKPEDVASEVRLLQRMTSIPGYTNFRDVRVLSGRPGEPFINACKSYNADQKAAKKDMSIFPDPAKKGSYSDEQLWAVIEMQDAGTDLERLVERGECSDIWTIWDVFWQTVIALAKGEEAAEFEHRDLHLGNICVRESGPGGEATEVNVSKTLGFTGTEATLIDYTISRASLASSGDNGNEVAFMDLANEPHLFTGDSTDEYQYDIYRYMRNAVSSLSPTAPFPPQDTSSHTPWREFHPVTNLVWLHYVLYTLLEQIAWPSAGRPPAKKRMKEWKQWKRANDLEFVLLKCQGLLEPFSNGVNGISKAGDLVGLALEEEWLRDEDVIGAVSDHEVEDMAEQVVDAGDLAIRLGGLKIAGHSRHAAEDYLVPAQDHHIVAPDARRSRRKI</sequence>
<dbReference type="Pfam" id="PF12330">
    <property type="entry name" value="Haspin_kinase"/>
    <property type="match status" value="1"/>
</dbReference>
<name>A0A1V8SCA3_9PEZI</name>
<feature type="region of interest" description="Disordered" evidence="9">
    <location>
        <begin position="23"/>
        <end position="89"/>
    </location>
</feature>
<evidence type="ECO:0000256" key="2">
    <source>
        <dbReference type="ARBA" id="ARBA00022527"/>
    </source>
</evidence>
<dbReference type="PANTHER" id="PTHR24419">
    <property type="entry name" value="INTERLEUKIN-1 RECEPTOR-ASSOCIATED KINASE"/>
    <property type="match status" value="1"/>
</dbReference>
<comment type="catalytic activity">
    <reaction evidence="8">
        <text>L-seryl-[protein] + ATP = O-phospho-L-seryl-[protein] + ADP + H(+)</text>
        <dbReference type="Rhea" id="RHEA:17989"/>
        <dbReference type="Rhea" id="RHEA-COMP:9863"/>
        <dbReference type="Rhea" id="RHEA-COMP:11604"/>
        <dbReference type="ChEBI" id="CHEBI:15378"/>
        <dbReference type="ChEBI" id="CHEBI:29999"/>
        <dbReference type="ChEBI" id="CHEBI:30616"/>
        <dbReference type="ChEBI" id="CHEBI:83421"/>
        <dbReference type="ChEBI" id="CHEBI:456216"/>
        <dbReference type="EC" id="2.7.11.1"/>
    </reaction>
</comment>
<evidence type="ECO:0000259" key="10">
    <source>
        <dbReference type="PROSITE" id="PS50011"/>
    </source>
</evidence>
<comment type="caution">
    <text evidence="11">The sequence shown here is derived from an EMBL/GenBank/DDBJ whole genome shotgun (WGS) entry which is preliminary data.</text>
</comment>
<dbReference type="PROSITE" id="PS50011">
    <property type="entry name" value="PROTEIN_KINASE_DOM"/>
    <property type="match status" value="1"/>
</dbReference>
<dbReference type="PANTHER" id="PTHR24419:SF18">
    <property type="entry name" value="SERINE_THREONINE-PROTEIN KINASE HASPIN"/>
    <property type="match status" value="1"/>
</dbReference>
<evidence type="ECO:0000256" key="5">
    <source>
        <dbReference type="ARBA" id="ARBA00022777"/>
    </source>
</evidence>
<dbReference type="InParanoid" id="A0A1V8SCA3"/>
<dbReference type="InterPro" id="IPR024604">
    <property type="entry name" value="GSG2_C"/>
</dbReference>
<dbReference type="SUPFAM" id="SSF56112">
    <property type="entry name" value="Protein kinase-like (PK-like)"/>
    <property type="match status" value="1"/>
</dbReference>
<evidence type="ECO:0000313" key="12">
    <source>
        <dbReference type="Proteomes" id="UP000192596"/>
    </source>
</evidence>
<dbReference type="OrthoDB" id="21018at2759"/>
<keyword evidence="6" id="KW-0067">ATP-binding</keyword>
<keyword evidence="3" id="KW-0808">Transferase</keyword>
<dbReference type="GO" id="GO:0035556">
    <property type="term" value="P:intracellular signal transduction"/>
    <property type="evidence" value="ECO:0007669"/>
    <property type="project" value="TreeGrafter"/>
</dbReference>
<protein>
    <recommendedName>
        <fullName evidence="1">non-specific serine/threonine protein kinase</fullName>
        <ecNumber evidence="1">2.7.11.1</ecNumber>
    </recommendedName>
</protein>
<organism evidence="11 12">
    <name type="scientific">Cryoendolithus antarcticus</name>
    <dbReference type="NCBI Taxonomy" id="1507870"/>
    <lineage>
        <taxon>Eukaryota</taxon>
        <taxon>Fungi</taxon>
        <taxon>Dikarya</taxon>
        <taxon>Ascomycota</taxon>
        <taxon>Pezizomycotina</taxon>
        <taxon>Dothideomycetes</taxon>
        <taxon>Dothideomycetidae</taxon>
        <taxon>Cladosporiales</taxon>
        <taxon>Cladosporiaceae</taxon>
        <taxon>Cryoendolithus</taxon>
    </lineage>
</organism>
<dbReference type="EC" id="2.7.11.1" evidence="1"/>
<keyword evidence="5" id="KW-0418">Kinase</keyword>
<dbReference type="AlphaFoldDB" id="A0A1V8SCA3"/>
<dbReference type="Gene3D" id="3.30.200.20">
    <property type="entry name" value="Phosphorylase Kinase, domain 1"/>
    <property type="match status" value="1"/>
</dbReference>
<evidence type="ECO:0000256" key="1">
    <source>
        <dbReference type="ARBA" id="ARBA00012513"/>
    </source>
</evidence>
<keyword evidence="12" id="KW-1185">Reference proteome</keyword>
<evidence type="ECO:0000256" key="7">
    <source>
        <dbReference type="ARBA" id="ARBA00047899"/>
    </source>
</evidence>
<dbReference type="InterPro" id="IPR011009">
    <property type="entry name" value="Kinase-like_dom_sf"/>
</dbReference>
<dbReference type="GO" id="GO:0000278">
    <property type="term" value="P:mitotic cell cycle"/>
    <property type="evidence" value="ECO:0007669"/>
    <property type="project" value="TreeGrafter"/>
</dbReference>
<dbReference type="GO" id="GO:0005524">
    <property type="term" value="F:ATP binding"/>
    <property type="evidence" value="ECO:0007669"/>
    <property type="project" value="UniProtKB-KW"/>
</dbReference>
<keyword evidence="4" id="KW-0547">Nucleotide-binding</keyword>
<reference evidence="12" key="1">
    <citation type="submission" date="2017-03" db="EMBL/GenBank/DDBJ databases">
        <title>Genomes of endolithic fungi from Antarctica.</title>
        <authorList>
            <person name="Coleine C."/>
            <person name="Masonjones S."/>
            <person name="Stajich J.E."/>
        </authorList>
    </citation>
    <scope>NUCLEOTIDE SEQUENCE [LARGE SCALE GENOMIC DNA]</scope>
    <source>
        <strain evidence="12">CCFEE 5527</strain>
    </source>
</reference>
<dbReference type="GO" id="GO:0005634">
    <property type="term" value="C:nucleus"/>
    <property type="evidence" value="ECO:0007669"/>
    <property type="project" value="TreeGrafter"/>
</dbReference>
<dbReference type="Gene3D" id="1.10.510.10">
    <property type="entry name" value="Transferase(Phosphotransferase) domain 1"/>
    <property type="match status" value="1"/>
</dbReference>
<accession>A0A1V8SCA3</accession>
<proteinExistence type="predicted"/>
<dbReference type="Proteomes" id="UP000192596">
    <property type="component" value="Unassembled WGS sequence"/>
</dbReference>
<dbReference type="SMART" id="SM01331">
    <property type="entry name" value="DUF3635"/>
    <property type="match status" value="1"/>
</dbReference>
<evidence type="ECO:0000313" key="11">
    <source>
        <dbReference type="EMBL" id="OQN96713.1"/>
    </source>
</evidence>
<dbReference type="STRING" id="1507870.A0A1V8SCA3"/>
<comment type="catalytic activity">
    <reaction evidence="7">
        <text>L-threonyl-[protein] + ATP = O-phospho-L-threonyl-[protein] + ADP + H(+)</text>
        <dbReference type="Rhea" id="RHEA:46608"/>
        <dbReference type="Rhea" id="RHEA-COMP:11060"/>
        <dbReference type="Rhea" id="RHEA-COMP:11605"/>
        <dbReference type="ChEBI" id="CHEBI:15378"/>
        <dbReference type="ChEBI" id="CHEBI:30013"/>
        <dbReference type="ChEBI" id="CHEBI:30616"/>
        <dbReference type="ChEBI" id="CHEBI:61977"/>
        <dbReference type="ChEBI" id="CHEBI:456216"/>
        <dbReference type="EC" id="2.7.11.1"/>
    </reaction>
</comment>
<dbReference type="InterPro" id="IPR000719">
    <property type="entry name" value="Prot_kinase_dom"/>
</dbReference>
<evidence type="ECO:0000256" key="9">
    <source>
        <dbReference type="SAM" id="MobiDB-lite"/>
    </source>
</evidence>
<dbReference type="GO" id="GO:0005737">
    <property type="term" value="C:cytoplasm"/>
    <property type="evidence" value="ECO:0007669"/>
    <property type="project" value="TreeGrafter"/>
</dbReference>
<gene>
    <name evidence="11" type="ORF">B0A48_17137</name>
</gene>
<feature type="compositionally biased region" description="Polar residues" evidence="9">
    <location>
        <begin position="24"/>
        <end position="39"/>
    </location>
</feature>
<evidence type="ECO:0000256" key="6">
    <source>
        <dbReference type="ARBA" id="ARBA00022840"/>
    </source>
</evidence>
<evidence type="ECO:0000256" key="3">
    <source>
        <dbReference type="ARBA" id="ARBA00022679"/>
    </source>
</evidence>
<dbReference type="EMBL" id="NAJO01000062">
    <property type="protein sequence ID" value="OQN96713.1"/>
    <property type="molecule type" value="Genomic_DNA"/>
</dbReference>
<evidence type="ECO:0000256" key="8">
    <source>
        <dbReference type="ARBA" id="ARBA00048679"/>
    </source>
</evidence>
<dbReference type="GO" id="GO:0072354">
    <property type="term" value="F:histone H3T3 kinase activity"/>
    <property type="evidence" value="ECO:0007669"/>
    <property type="project" value="TreeGrafter"/>
</dbReference>
<feature type="domain" description="Protein kinase" evidence="10">
    <location>
        <begin position="221"/>
        <end position="656"/>
    </location>
</feature>
<keyword evidence="2" id="KW-0723">Serine/threonine-protein kinase</keyword>